<dbReference type="AlphaFoldDB" id="A0A3N5YJY5"/>
<dbReference type="Pfam" id="PF05166">
    <property type="entry name" value="YcgL"/>
    <property type="match status" value="1"/>
</dbReference>
<feature type="domain" description="YcgL" evidence="2">
    <location>
        <begin position="2"/>
        <end position="86"/>
    </location>
</feature>
<reference evidence="3 4" key="1">
    <citation type="submission" date="2018-11" db="EMBL/GenBank/DDBJ databases">
        <authorList>
            <person name="Ye M.-Q."/>
            <person name="Du Z.-J."/>
        </authorList>
    </citation>
    <scope>NUCLEOTIDE SEQUENCE [LARGE SCALE GENOMIC DNA]</scope>
    <source>
        <strain evidence="3 4">U0105</strain>
    </source>
</reference>
<sequence length="100" mass="11396">MKYCAIYKTAKKDGLYLYVPEKGKFDSVPDTLMAQIGQPKLVMMLPLDNDKSLASVDKQTLIDQLNEKGFYLQLPPQSEDWLAEHRIALGLSPQPTKRNR</sequence>
<evidence type="ECO:0000313" key="4">
    <source>
        <dbReference type="Proteomes" id="UP000275281"/>
    </source>
</evidence>
<gene>
    <name evidence="3" type="ORF">DRW07_17350</name>
</gene>
<evidence type="ECO:0000313" key="3">
    <source>
        <dbReference type="EMBL" id="RPJ65081.1"/>
    </source>
</evidence>
<organism evidence="3 4">
    <name type="scientific">Alteromonas sediminis</name>
    <dbReference type="NCBI Taxonomy" id="2259342"/>
    <lineage>
        <taxon>Bacteria</taxon>
        <taxon>Pseudomonadati</taxon>
        <taxon>Pseudomonadota</taxon>
        <taxon>Gammaproteobacteria</taxon>
        <taxon>Alteromonadales</taxon>
        <taxon>Alteromonadaceae</taxon>
        <taxon>Alteromonas/Salinimonas group</taxon>
        <taxon>Alteromonas</taxon>
    </lineage>
</organism>
<evidence type="ECO:0000256" key="1">
    <source>
        <dbReference type="HAMAP-Rule" id="MF_01866"/>
    </source>
</evidence>
<keyword evidence="4" id="KW-1185">Reference proteome</keyword>
<dbReference type="PROSITE" id="PS51648">
    <property type="entry name" value="YCGL"/>
    <property type="match status" value="1"/>
</dbReference>
<dbReference type="InterPro" id="IPR027354">
    <property type="entry name" value="YcgL_dom"/>
</dbReference>
<dbReference type="HAMAP" id="MF_01866">
    <property type="entry name" value="UPF0745"/>
    <property type="match status" value="1"/>
</dbReference>
<evidence type="ECO:0000259" key="2">
    <source>
        <dbReference type="PROSITE" id="PS51648"/>
    </source>
</evidence>
<dbReference type="PANTHER" id="PTHR38109">
    <property type="entry name" value="PROTEIN YCGL"/>
    <property type="match status" value="1"/>
</dbReference>
<dbReference type="Gene3D" id="3.10.510.20">
    <property type="entry name" value="YcgL domain"/>
    <property type="match status" value="1"/>
</dbReference>
<name>A0A3N5YJY5_9ALTE</name>
<accession>A0A3N5YJY5</accession>
<proteinExistence type="inferred from homology"/>
<dbReference type="Proteomes" id="UP000275281">
    <property type="component" value="Unassembled WGS sequence"/>
</dbReference>
<dbReference type="InterPro" id="IPR038068">
    <property type="entry name" value="YcgL-like_sf"/>
</dbReference>
<comment type="caution">
    <text evidence="3">The sequence shown here is derived from an EMBL/GenBank/DDBJ whole genome shotgun (WGS) entry which is preliminary data.</text>
</comment>
<dbReference type="PANTHER" id="PTHR38109:SF1">
    <property type="entry name" value="PROTEIN YCGL"/>
    <property type="match status" value="1"/>
</dbReference>
<dbReference type="OrthoDB" id="7062382at2"/>
<dbReference type="SUPFAM" id="SSF160191">
    <property type="entry name" value="YcgL-like"/>
    <property type="match status" value="1"/>
</dbReference>
<protein>
    <recommendedName>
        <fullName evidence="1">YcgL domain-containing protein DRW07_17350</fullName>
    </recommendedName>
</protein>
<dbReference type="RefSeq" id="WP_124029209.1">
    <property type="nucleotide sequence ID" value="NZ_JBHRSN010000013.1"/>
</dbReference>
<dbReference type="EMBL" id="RPOK01000006">
    <property type="protein sequence ID" value="RPJ65081.1"/>
    <property type="molecule type" value="Genomic_DNA"/>
</dbReference>